<name>A0A1H9KRJ3_BUTFI</name>
<gene>
    <name evidence="4" type="ORF">SAMN04487884_101146</name>
</gene>
<feature type="transmembrane region" description="Helical" evidence="2">
    <location>
        <begin position="101"/>
        <end position="120"/>
    </location>
</feature>
<feature type="transmembrane region" description="Helical" evidence="2">
    <location>
        <begin position="126"/>
        <end position="144"/>
    </location>
</feature>
<dbReference type="Gene3D" id="1.10.260.40">
    <property type="entry name" value="lambda repressor-like DNA-binding domains"/>
    <property type="match status" value="1"/>
</dbReference>
<dbReference type="PANTHER" id="PTHR46558:SF11">
    <property type="entry name" value="HTH-TYPE TRANSCRIPTIONAL REGULATOR XRE"/>
    <property type="match status" value="1"/>
</dbReference>
<keyword evidence="1" id="KW-0238">DNA-binding</keyword>
<dbReference type="PROSITE" id="PS50943">
    <property type="entry name" value="HTH_CROC1"/>
    <property type="match status" value="1"/>
</dbReference>
<dbReference type="SUPFAM" id="SSF47413">
    <property type="entry name" value="lambda repressor-like DNA-binding domains"/>
    <property type="match status" value="1"/>
</dbReference>
<dbReference type="CDD" id="cd00093">
    <property type="entry name" value="HTH_XRE"/>
    <property type="match status" value="1"/>
</dbReference>
<dbReference type="InterPro" id="IPR046664">
    <property type="entry name" value="DUF6773"/>
</dbReference>
<dbReference type="RefSeq" id="WP_074753757.1">
    <property type="nucleotide sequence ID" value="NZ_FOGJ01000001.1"/>
</dbReference>
<dbReference type="SMART" id="SM00530">
    <property type="entry name" value="HTH_XRE"/>
    <property type="match status" value="1"/>
</dbReference>
<keyword evidence="2" id="KW-0472">Membrane</keyword>
<protein>
    <submittedName>
        <fullName evidence="4">Helix-turn-helix</fullName>
    </submittedName>
</protein>
<dbReference type="AlphaFoldDB" id="A0A1H9KRJ3"/>
<dbReference type="Pfam" id="PF01381">
    <property type="entry name" value="HTH_3"/>
    <property type="match status" value="1"/>
</dbReference>
<evidence type="ECO:0000313" key="5">
    <source>
        <dbReference type="Proteomes" id="UP000182584"/>
    </source>
</evidence>
<dbReference type="GO" id="GO:0003677">
    <property type="term" value="F:DNA binding"/>
    <property type="evidence" value="ECO:0007669"/>
    <property type="project" value="UniProtKB-KW"/>
</dbReference>
<sequence length="222" mass="24821">MDSQKIGTFLRELRKEKNLTQEQLAEILGVSGRTVSRWETGANMPDLAIMIELADYYDIDIKELLNGERKSEMDKELKETLKTVADYTDIQKQEAVKASSYGFITVFMVCAAAILVQLVMYADMKLIIGETAAILAGGIIYLTLVVRAGAWNGSKKESEAISRDLLVSAVTSLVFTVPFFFIALRYSVRNEFQLSIAFFGIIFIISFVVLRALAAISSRHRK</sequence>
<evidence type="ECO:0000256" key="1">
    <source>
        <dbReference type="ARBA" id="ARBA00023125"/>
    </source>
</evidence>
<evidence type="ECO:0000256" key="2">
    <source>
        <dbReference type="SAM" id="Phobius"/>
    </source>
</evidence>
<dbReference type="InterPro" id="IPR010982">
    <property type="entry name" value="Lambda_DNA-bd_dom_sf"/>
</dbReference>
<dbReference type="OrthoDB" id="9813152at2"/>
<accession>A0A1H9KRJ3</accession>
<feature type="transmembrane region" description="Helical" evidence="2">
    <location>
        <begin position="192"/>
        <end position="214"/>
    </location>
</feature>
<keyword evidence="2" id="KW-1133">Transmembrane helix</keyword>
<feature type="transmembrane region" description="Helical" evidence="2">
    <location>
        <begin position="165"/>
        <end position="186"/>
    </location>
</feature>
<organism evidence="4 5">
    <name type="scientific">Butyrivibrio fibrisolvens</name>
    <dbReference type="NCBI Taxonomy" id="831"/>
    <lineage>
        <taxon>Bacteria</taxon>
        <taxon>Bacillati</taxon>
        <taxon>Bacillota</taxon>
        <taxon>Clostridia</taxon>
        <taxon>Lachnospirales</taxon>
        <taxon>Lachnospiraceae</taxon>
        <taxon>Butyrivibrio</taxon>
    </lineage>
</organism>
<dbReference type="InterPro" id="IPR001387">
    <property type="entry name" value="Cro/C1-type_HTH"/>
</dbReference>
<evidence type="ECO:0000259" key="3">
    <source>
        <dbReference type="PROSITE" id="PS50943"/>
    </source>
</evidence>
<dbReference type="EMBL" id="FOGJ01000001">
    <property type="protein sequence ID" value="SER01708.1"/>
    <property type="molecule type" value="Genomic_DNA"/>
</dbReference>
<feature type="domain" description="HTH cro/C1-type" evidence="3">
    <location>
        <begin position="10"/>
        <end position="64"/>
    </location>
</feature>
<keyword evidence="2" id="KW-0812">Transmembrane</keyword>
<evidence type="ECO:0000313" key="4">
    <source>
        <dbReference type="EMBL" id="SER01708.1"/>
    </source>
</evidence>
<reference evidence="4 5" key="1">
    <citation type="submission" date="2016-10" db="EMBL/GenBank/DDBJ databases">
        <authorList>
            <person name="de Groot N.N."/>
        </authorList>
    </citation>
    <scope>NUCLEOTIDE SEQUENCE [LARGE SCALE GENOMIC DNA]</scope>
    <source>
        <strain evidence="4 5">AR40</strain>
    </source>
</reference>
<dbReference type="Proteomes" id="UP000182584">
    <property type="component" value="Unassembled WGS sequence"/>
</dbReference>
<dbReference type="PANTHER" id="PTHR46558">
    <property type="entry name" value="TRACRIPTIONAL REGULATORY PROTEIN-RELATED-RELATED"/>
    <property type="match status" value="1"/>
</dbReference>
<dbReference type="Pfam" id="PF20563">
    <property type="entry name" value="DUF6773"/>
    <property type="match status" value="1"/>
</dbReference>
<proteinExistence type="predicted"/>